<dbReference type="AlphaFoldDB" id="A0A9J7HLR6"/>
<reference evidence="3" key="2">
    <citation type="submission" date="2025-08" db="UniProtKB">
        <authorList>
            <consortium name="RefSeq"/>
        </authorList>
    </citation>
    <scope>IDENTIFICATION</scope>
    <source>
        <strain evidence="3">S238N-H82</strain>
        <tissue evidence="3">Testes</tissue>
    </source>
</reference>
<name>A0A9J7HLR6_BRAFL</name>
<reference evidence="2" key="1">
    <citation type="journal article" date="2020" name="Nat. Ecol. Evol.">
        <title>Deeply conserved synteny resolves early events in vertebrate evolution.</title>
        <authorList>
            <person name="Simakov O."/>
            <person name="Marletaz F."/>
            <person name="Yue J.X."/>
            <person name="O'Connell B."/>
            <person name="Jenkins J."/>
            <person name="Brandt A."/>
            <person name="Calef R."/>
            <person name="Tung C.H."/>
            <person name="Huang T.K."/>
            <person name="Schmutz J."/>
            <person name="Satoh N."/>
            <person name="Yu J.K."/>
            <person name="Putnam N.H."/>
            <person name="Green R.E."/>
            <person name="Rokhsar D.S."/>
        </authorList>
    </citation>
    <scope>NUCLEOTIDE SEQUENCE [LARGE SCALE GENOMIC DNA]</scope>
    <source>
        <strain evidence="2">S238N-H82</strain>
    </source>
</reference>
<feature type="region of interest" description="Disordered" evidence="1">
    <location>
        <begin position="104"/>
        <end position="134"/>
    </location>
</feature>
<accession>A0A9J7HLR6</accession>
<keyword evidence="2" id="KW-1185">Reference proteome</keyword>
<evidence type="ECO:0000313" key="3">
    <source>
        <dbReference type="RefSeq" id="XP_035660254.1"/>
    </source>
</evidence>
<dbReference type="OrthoDB" id="10215937at2759"/>
<dbReference type="KEGG" id="bfo:118404956"/>
<organism evidence="2 3">
    <name type="scientific">Branchiostoma floridae</name>
    <name type="common">Florida lancelet</name>
    <name type="synonym">Amphioxus</name>
    <dbReference type="NCBI Taxonomy" id="7739"/>
    <lineage>
        <taxon>Eukaryota</taxon>
        <taxon>Metazoa</taxon>
        <taxon>Chordata</taxon>
        <taxon>Cephalochordata</taxon>
        <taxon>Leptocardii</taxon>
        <taxon>Amphioxiformes</taxon>
        <taxon>Branchiostomatidae</taxon>
        <taxon>Branchiostoma</taxon>
    </lineage>
</organism>
<dbReference type="RefSeq" id="XP_035660254.1">
    <property type="nucleotide sequence ID" value="XM_035804361.1"/>
</dbReference>
<evidence type="ECO:0000256" key="1">
    <source>
        <dbReference type="SAM" id="MobiDB-lite"/>
    </source>
</evidence>
<dbReference type="GeneID" id="118404956"/>
<evidence type="ECO:0000313" key="2">
    <source>
        <dbReference type="Proteomes" id="UP000001554"/>
    </source>
</evidence>
<dbReference type="Proteomes" id="UP000001554">
    <property type="component" value="Chromosome 17"/>
</dbReference>
<sequence length="134" mass="14746">MKKAVGVGVPLVLVLAVAAYLAVTWYGKDEAPKHRVFRRSVQPHEMPDFLHEAMKAAAAEDAPAYVPDKRFLGAIAKMAGNLLSKPKPVQPAQLKQTIDELGSVKNMGPDIMSDSVKQEQEVTGEVEKRWQKKP</sequence>
<protein>
    <submittedName>
        <fullName evidence="3">Uncharacterized protein LOC118404956</fullName>
    </submittedName>
</protein>
<gene>
    <name evidence="3" type="primary">LOC118404956</name>
</gene>
<proteinExistence type="predicted"/>
<feature type="compositionally biased region" description="Basic and acidic residues" evidence="1">
    <location>
        <begin position="116"/>
        <end position="134"/>
    </location>
</feature>